<sequence>MKIIRSILLLAVGFGTLPAQAQLTIDACQQKAQANYPLVAQYGLIRQSEQYDLENANKGYLPQLSLSAKASYQTDVTKIPFSLPGIDIPTLSKDQYQVVAEVNQVIWDGGNIRAKKQNVKASAEVDLQQQQVDMYAIRERVNSLFFGILLTEEQLELNRLYDEELERNYRKISSFIENGVANQADLDAVQVEQLSNRQQRVSLEATNRAYRQMLGAFIGENADSAELICPEVGSEPAPTDVNRPELRLLDARNTLLDAQLKQLNARNRPTLGLFVQGAYGKPGLNMLQDKFKAFAIGGVRFSWNFGNYYTHKSDAAKIDVARNALRTQRETFLFNTNQQVESSQSELEKYRRTLSDDDRIVALRDNIKRASEAKVAEGTMSVTDYMQEVTKAETARQNRALHRMQLIMTTYNLKNITNN</sequence>
<comment type="subcellular location">
    <subcellularLocation>
        <location evidence="1">Cell outer membrane</location>
    </subcellularLocation>
</comment>
<evidence type="ECO:0000256" key="6">
    <source>
        <dbReference type="ARBA" id="ARBA00023136"/>
    </source>
</evidence>
<comment type="caution">
    <text evidence="9">The sequence shown here is derived from an EMBL/GenBank/DDBJ whole genome shotgun (WGS) entry which is preliminary data.</text>
</comment>
<dbReference type="InterPro" id="IPR051906">
    <property type="entry name" value="TolC-like"/>
</dbReference>
<evidence type="ECO:0000313" key="10">
    <source>
        <dbReference type="Proteomes" id="UP000636891"/>
    </source>
</evidence>
<evidence type="ECO:0000256" key="3">
    <source>
        <dbReference type="ARBA" id="ARBA00022448"/>
    </source>
</evidence>
<dbReference type="Proteomes" id="UP000636891">
    <property type="component" value="Unassembled WGS sequence"/>
</dbReference>
<reference evidence="9 10" key="1">
    <citation type="submission" date="2020-08" db="EMBL/GenBank/DDBJ databases">
        <title>Genome public.</title>
        <authorList>
            <person name="Liu C."/>
            <person name="Sun Q."/>
        </authorList>
    </citation>
    <scope>NUCLEOTIDE SEQUENCE [LARGE SCALE GENOMIC DNA]</scope>
    <source>
        <strain evidence="9 10">New-7</strain>
    </source>
</reference>
<name>A0ABR7CMP6_9BACT</name>
<proteinExistence type="inferred from homology"/>
<evidence type="ECO:0000256" key="8">
    <source>
        <dbReference type="SAM" id="SignalP"/>
    </source>
</evidence>
<evidence type="ECO:0000256" key="4">
    <source>
        <dbReference type="ARBA" id="ARBA00022452"/>
    </source>
</evidence>
<evidence type="ECO:0000256" key="5">
    <source>
        <dbReference type="ARBA" id="ARBA00022692"/>
    </source>
</evidence>
<organism evidence="9 10">
    <name type="scientific">Alistipes hominis</name>
    <dbReference type="NCBI Taxonomy" id="2763015"/>
    <lineage>
        <taxon>Bacteria</taxon>
        <taxon>Pseudomonadati</taxon>
        <taxon>Bacteroidota</taxon>
        <taxon>Bacteroidia</taxon>
        <taxon>Bacteroidales</taxon>
        <taxon>Rikenellaceae</taxon>
        <taxon>Alistipes</taxon>
    </lineage>
</organism>
<keyword evidence="8" id="KW-0732">Signal</keyword>
<keyword evidence="7" id="KW-0998">Cell outer membrane</keyword>
<evidence type="ECO:0000256" key="2">
    <source>
        <dbReference type="ARBA" id="ARBA00007613"/>
    </source>
</evidence>
<gene>
    <name evidence="9" type="ORF">H8S08_07905</name>
</gene>
<dbReference type="SUPFAM" id="SSF56954">
    <property type="entry name" value="Outer membrane efflux proteins (OEP)"/>
    <property type="match status" value="1"/>
</dbReference>
<keyword evidence="3" id="KW-0813">Transport</keyword>
<dbReference type="RefSeq" id="WP_101573152.1">
    <property type="nucleotide sequence ID" value="NZ_JACOOK010000003.1"/>
</dbReference>
<dbReference type="PANTHER" id="PTHR30026:SF20">
    <property type="entry name" value="OUTER MEMBRANE PROTEIN TOLC"/>
    <property type="match status" value="1"/>
</dbReference>
<evidence type="ECO:0000256" key="7">
    <source>
        <dbReference type="ARBA" id="ARBA00023237"/>
    </source>
</evidence>
<dbReference type="Gene3D" id="1.20.1600.10">
    <property type="entry name" value="Outer membrane efflux proteins (OEP)"/>
    <property type="match status" value="1"/>
</dbReference>
<keyword evidence="4" id="KW-1134">Transmembrane beta strand</keyword>
<feature type="chain" id="PRO_5046736013" evidence="8">
    <location>
        <begin position="22"/>
        <end position="419"/>
    </location>
</feature>
<keyword evidence="6" id="KW-0472">Membrane</keyword>
<accession>A0ABR7CMP6</accession>
<evidence type="ECO:0000313" key="9">
    <source>
        <dbReference type="EMBL" id="MBC5616937.1"/>
    </source>
</evidence>
<protein>
    <submittedName>
        <fullName evidence="9">TolC family protein</fullName>
    </submittedName>
</protein>
<evidence type="ECO:0000256" key="1">
    <source>
        <dbReference type="ARBA" id="ARBA00004442"/>
    </source>
</evidence>
<keyword evidence="10" id="KW-1185">Reference proteome</keyword>
<comment type="similarity">
    <text evidence="2">Belongs to the outer membrane factor (OMF) (TC 1.B.17) family.</text>
</comment>
<keyword evidence="5" id="KW-0812">Transmembrane</keyword>
<dbReference type="PANTHER" id="PTHR30026">
    <property type="entry name" value="OUTER MEMBRANE PROTEIN TOLC"/>
    <property type="match status" value="1"/>
</dbReference>
<dbReference type="EMBL" id="JACOOK010000003">
    <property type="protein sequence ID" value="MBC5616937.1"/>
    <property type="molecule type" value="Genomic_DNA"/>
</dbReference>
<dbReference type="Pfam" id="PF02321">
    <property type="entry name" value="OEP"/>
    <property type="match status" value="1"/>
</dbReference>
<dbReference type="InterPro" id="IPR003423">
    <property type="entry name" value="OMP_efflux"/>
</dbReference>
<feature type="signal peptide" evidence="8">
    <location>
        <begin position="1"/>
        <end position="21"/>
    </location>
</feature>